<evidence type="ECO:0000256" key="7">
    <source>
        <dbReference type="ARBA" id="ARBA00022679"/>
    </source>
</evidence>
<keyword evidence="9 13" id="KW-0418">Kinase</keyword>
<evidence type="ECO:0000256" key="6">
    <source>
        <dbReference type="ARBA" id="ARBA00022556"/>
    </source>
</evidence>
<dbReference type="EMBL" id="AP027142">
    <property type="protein sequence ID" value="BDV35347.1"/>
    <property type="molecule type" value="Genomic_DNA"/>
</dbReference>
<dbReference type="SUPFAM" id="SSF52540">
    <property type="entry name" value="P-loop containing nucleoside triphosphate hydrolases"/>
    <property type="match status" value="1"/>
</dbReference>
<name>A0ABN6VJY9_9HYPH</name>
<dbReference type="EC" id="2.7.1.130" evidence="3 13"/>
<keyword evidence="11 13" id="KW-0443">Lipid metabolism</keyword>
<evidence type="ECO:0000256" key="3">
    <source>
        <dbReference type="ARBA" id="ARBA00012071"/>
    </source>
</evidence>
<protein>
    <recommendedName>
        <fullName evidence="4 13">Tetraacyldisaccharide 4'-kinase</fullName>
        <ecNumber evidence="3 13">2.7.1.130</ecNumber>
    </recommendedName>
    <alternativeName>
        <fullName evidence="12 13">Lipid A 4'-kinase</fullName>
    </alternativeName>
</protein>
<evidence type="ECO:0000256" key="13">
    <source>
        <dbReference type="HAMAP-Rule" id="MF_00409"/>
    </source>
</evidence>
<dbReference type="InterPro" id="IPR003758">
    <property type="entry name" value="LpxK"/>
</dbReference>
<evidence type="ECO:0000256" key="12">
    <source>
        <dbReference type="ARBA" id="ARBA00029757"/>
    </source>
</evidence>
<keyword evidence="5 13" id="KW-0444">Lipid biosynthesis</keyword>
<keyword evidence="6 13" id="KW-0441">Lipid A biosynthesis</keyword>
<feature type="binding site" evidence="13">
    <location>
        <begin position="50"/>
        <end position="57"/>
    </location>
    <ligand>
        <name>ATP</name>
        <dbReference type="ChEBI" id="CHEBI:30616"/>
    </ligand>
</feature>
<evidence type="ECO:0000313" key="14">
    <source>
        <dbReference type="EMBL" id="BDV35347.1"/>
    </source>
</evidence>
<proteinExistence type="inferred from homology"/>
<evidence type="ECO:0000256" key="8">
    <source>
        <dbReference type="ARBA" id="ARBA00022741"/>
    </source>
</evidence>
<evidence type="ECO:0000256" key="9">
    <source>
        <dbReference type="ARBA" id="ARBA00022777"/>
    </source>
</evidence>
<accession>A0ABN6VJY9</accession>
<evidence type="ECO:0000313" key="15">
    <source>
        <dbReference type="Proteomes" id="UP001317629"/>
    </source>
</evidence>
<comment type="function">
    <text evidence="1 13">Transfers the gamma-phosphate of ATP to the 4'-position of a tetraacyldisaccharide 1-phosphate intermediate (termed DS-1-P) to form tetraacyldisaccharide 1,4'-bis-phosphate (lipid IVA).</text>
</comment>
<sequence>MRAPAFWRTEGGASRLLSPFGHLYGALARGRLARKAPRAALPTIVVGGLTAGGDGKTPLVIALAKLLSAQGERPALLTRGYGRRGGRTEPFAVSPKDDVTTAGDETLLLSRHGLAIVGADRAASAAFARGLGATLLILDDGFHSQRLSPDLSLLVIDSDYGAGNGRCLPAGPLRAPLEAQMAVADALIVIGEGAAGRVLSRSCKKPVFEAQIVPDPQAAKALAGRRVIGFAGIGRPEKFFHTLAETGADVVATRAFADHHRYSENDLAELTALARRQGATLVTTEKDAVRLPPAFAAEALPISLAIAEQEAVLETLDAALSRARLSRAS</sequence>
<evidence type="ECO:0000256" key="11">
    <source>
        <dbReference type="ARBA" id="ARBA00023098"/>
    </source>
</evidence>
<dbReference type="Proteomes" id="UP001317629">
    <property type="component" value="Chromosome"/>
</dbReference>
<dbReference type="Pfam" id="PF02606">
    <property type="entry name" value="LpxK"/>
    <property type="match status" value="1"/>
</dbReference>
<dbReference type="InterPro" id="IPR027417">
    <property type="entry name" value="P-loop_NTPase"/>
</dbReference>
<evidence type="ECO:0000256" key="4">
    <source>
        <dbReference type="ARBA" id="ARBA00016436"/>
    </source>
</evidence>
<evidence type="ECO:0000256" key="10">
    <source>
        <dbReference type="ARBA" id="ARBA00022840"/>
    </source>
</evidence>
<comment type="catalytic activity">
    <reaction evidence="13">
        <text>a lipid A disaccharide + ATP = a lipid IVA + ADP + H(+)</text>
        <dbReference type="Rhea" id="RHEA:67840"/>
        <dbReference type="ChEBI" id="CHEBI:15378"/>
        <dbReference type="ChEBI" id="CHEBI:30616"/>
        <dbReference type="ChEBI" id="CHEBI:176343"/>
        <dbReference type="ChEBI" id="CHEBI:176425"/>
        <dbReference type="ChEBI" id="CHEBI:456216"/>
        <dbReference type="EC" id="2.7.1.130"/>
    </reaction>
</comment>
<evidence type="ECO:0000256" key="5">
    <source>
        <dbReference type="ARBA" id="ARBA00022516"/>
    </source>
</evidence>
<keyword evidence="10 13" id="KW-0067">ATP-binding</keyword>
<dbReference type="RefSeq" id="WP_281928768.1">
    <property type="nucleotide sequence ID" value="NZ_AP027142.1"/>
</dbReference>
<dbReference type="PANTHER" id="PTHR42724">
    <property type="entry name" value="TETRAACYLDISACCHARIDE 4'-KINASE"/>
    <property type="match status" value="1"/>
</dbReference>
<reference evidence="14 15" key="1">
    <citation type="journal article" date="2023" name="Int. J. Syst. Evol. Microbiol.">
        <title>Methylocystis iwaonis sp. nov., a type II methane-oxidizing bacterium from surface soil of a rice paddy field in Japan, and emended description of the genus Methylocystis (ex Whittenbury et al. 1970) Bowman et al. 1993.</title>
        <authorList>
            <person name="Kaise H."/>
            <person name="Sawadogo J.B."/>
            <person name="Alam M.S."/>
            <person name="Ueno C."/>
            <person name="Dianou D."/>
            <person name="Shinjo R."/>
            <person name="Asakawa S."/>
        </authorList>
    </citation>
    <scope>NUCLEOTIDE SEQUENCE [LARGE SCALE GENOMIC DNA]</scope>
    <source>
        <strain evidence="14 15">SS37A-Re</strain>
    </source>
</reference>
<comment type="similarity">
    <text evidence="13">Belongs to the LpxK family.</text>
</comment>
<evidence type="ECO:0000256" key="1">
    <source>
        <dbReference type="ARBA" id="ARBA00002274"/>
    </source>
</evidence>
<dbReference type="HAMAP" id="MF_00409">
    <property type="entry name" value="LpxK"/>
    <property type="match status" value="1"/>
</dbReference>
<keyword evidence="7 13" id="KW-0808">Transferase</keyword>
<keyword evidence="15" id="KW-1185">Reference proteome</keyword>
<comment type="pathway">
    <text evidence="2 13">Glycolipid biosynthesis; lipid IV(A) biosynthesis; lipid IV(A) from (3R)-3-hydroxytetradecanoyl-[acyl-carrier-protein] and UDP-N-acetyl-alpha-D-glucosamine: step 6/6.</text>
</comment>
<organism evidence="14 15">
    <name type="scientific">Methylocystis iwaonis</name>
    <dbReference type="NCBI Taxonomy" id="2885079"/>
    <lineage>
        <taxon>Bacteria</taxon>
        <taxon>Pseudomonadati</taxon>
        <taxon>Pseudomonadota</taxon>
        <taxon>Alphaproteobacteria</taxon>
        <taxon>Hyphomicrobiales</taxon>
        <taxon>Methylocystaceae</taxon>
        <taxon>Methylocystis</taxon>
    </lineage>
</organism>
<dbReference type="PANTHER" id="PTHR42724:SF1">
    <property type="entry name" value="TETRAACYLDISACCHARIDE 4'-KINASE, MITOCHONDRIAL-RELATED"/>
    <property type="match status" value="1"/>
</dbReference>
<keyword evidence="8 13" id="KW-0547">Nucleotide-binding</keyword>
<gene>
    <name evidence="13 14" type="primary">lpxK</name>
    <name evidence="14" type="ORF">SS37A_28760</name>
</gene>
<dbReference type="NCBIfam" id="TIGR00682">
    <property type="entry name" value="lpxK"/>
    <property type="match status" value="1"/>
</dbReference>
<evidence type="ECO:0000256" key="2">
    <source>
        <dbReference type="ARBA" id="ARBA00004870"/>
    </source>
</evidence>